<gene>
    <name evidence="1" type="ORF">A2828_04285</name>
</gene>
<accession>A0A1G2PI56</accession>
<evidence type="ECO:0000313" key="1">
    <source>
        <dbReference type="EMBL" id="OHA47311.1"/>
    </source>
</evidence>
<dbReference type="AlphaFoldDB" id="A0A1G2PI56"/>
<reference evidence="1 2" key="1">
    <citation type="journal article" date="2016" name="Nat. Commun.">
        <title>Thousands of microbial genomes shed light on interconnected biogeochemical processes in an aquifer system.</title>
        <authorList>
            <person name="Anantharaman K."/>
            <person name="Brown C.T."/>
            <person name="Hug L.A."/>
            <person name="Sharon I."/>
            <person name="Castelle C.J."/>
            <person name="Probst A.J."/>
            <person name="Thomas B.C."/>
            <person name="Singh A."/>
            <person name="Wilkins M.J."/>
            <person name="Karaoz U."/>
            <person name="Brodie E.L."/>
            <person name="Williams K.H."/>
            <person name="Hubbard S.S."/>
            <person name="Banfield J.F."/>
        </authorList>
    </citation>
    <scope>NUCLEOTIDE SEQUENCE [LARGE SCALE GENOMIC DNA]</scope>
</reference>
<protein>
    <submittedName>
        <fullName evidence="1">Uncharacterized protein</fullName>
    </submittedName>
</protein>
<dbReference type="EMBL" id="MHSR01000003">
    <property type="protein sequence ID" value="OHA47311.1"/>
    <property type="molecule type" value="Genomic_DNA"/>
</dbReference>
<proteinExistence type="predicted"/>
<evidence type="ECO:0000313" key="2">
    <source>
        <dbReference type="Proteomes" id="UP000178869"/>
    </source>
</evidence>
<dbReference type="Proteomes" id="UP000178869">
    <property type="component" value="Unassembled WGS sequence"/>
</dbReference>
<organism evidence="1 2">
    <name type="scientific">Candidatus Terrybacteria bacterium RIFCSPHIGHO2_01_FULL_43_35</name>
    <dbReference type="NCBI Taxonomy" id="1802361"/>
    <lineage>
        <taxon>Bacteria</taxon>
        <taxon>Candidatus Terryibacteriota</taxon>
    </lineage>
</organism>
<sequence length="140" mass="15929">MSAQQRVDISNGKVDKTLLERIAQYLKGQIETDLSGTVIIKVRKEYRLIELHFHTLKIAPEMNYFGVYSSDDKTSVAHSMILKPNWILFTGTVSMTGNPDWAPGKDVPFWHKERTNEIIIGNKQGRLEISEEATFFSAIS</sequence>
<comment type="caution">
    <text evidence="1">The sequence shown here is derived from an EMBL/GenBank/DDBJ whole genome shotgun (WGS) entry which is preliminary data.</text>
</comment>
<name>A0A1G2PI56_9BACT</name>